<organism evidence="2 3">
    <name type="scientific">Rubellicoccus peritrichatus</name>
    <dbReference type="NCBI Taxonomy" id="3080537"/>
    <lineage>
        <taxon>Bacteria</taxon>
        <taxon>Pseudomonadati</taxon>
        <taxon>Verrucomicrobiota</taxon>
        <taxon>Opitutia</taxon>
        <taxon>Puniceicoccales</taxon>
        <taxon>Cerasicoccaceae</taxon>
        <taxon>Rubellicoccus</taxon>
    </lineage>
</organism>
<evidence type="ECO:0000313" key="2">
    <source>
        <dbReference type="EMBL" id="WOO40565.1"/>
    </source>
</evidence>
<dbReference type="Gene3D" id="1.20.120.450">
    <property type="entry name" value="dinb family like domain"/>
    <property type="match status" value="1"/>
</dbReference>
<dbReference type="InterPro" id="IPR034660">
    <property type="entry name" value="DinB/YfiT-like"/>
</dbReference>
<dbReference type="Proteomes" id="UP001304300">
    <property type="component" value="Chromosome"/>
</dbReference>
<evidence type="ECO:0000259" key="1">
    <source>
        <dbReference type="Pfam" id="PF12867"/>
    </source>
</evidence>
<reference evidence="2 3" key="1">
    <citation type="submission" date="2023-10" db="EMBL/GenBank/DDBJ databases">
        <title>Rubellicoccus peritrichatus gen. nov., sp. nov., isolated from an algae of coral reef tank.</title>
        <authorList>
            <person name="Luo J."/>
        </authorList>
    </citation>
    <scope>NUCLEOTIDE SEQUENCE [LARGE SCALE GENOMIC DNA]</scope>
    <source>
        <strain evidence="2 3">CR14</strain>
    </source>
</reference>
<proteinExistence type="predicted"/>
<dbReference type="PANTHER" id="PTHR39473:SF1">
    <property type="entry name" value="DINB-LIKE DOMAIN-CONTAINING PROTEIN"/>
    <property type="match status" value="1"/>
</dbReference>
<dbReference type="InterPro" id="IPR024775">
    <property type="entry name" value="DinB-like"/>
</dbReference>
<protein>
    <submittedName>
        <fullName evidence="2">DinB family protein</fullName>
    </submittedName>
</protein>
<dbReference type="PANTHER" id="PTHR39473">
    <property type="match status" value="1"/>
</dbReference>
<sequence>MNGLLEDCYSILNQGASLLRRIPEEFYMRKHPDCFNSSIGGHIRHNLDHYWSLLRGYAGGEIDYDARARDTQVETNPSTAANASDDIAKALAALTDVDLERDVRVKMDTGSYALPEDEWSRSTVRRELQFLLSHTVHHYALIAVMCKRLGITLDKDFGVAPSTLKHNKTKV</sequence>
<keyword evidence="3" id="KW-1185">Reference proteome</keyword>
<evidence type="ECO:0000313" key="3">
    <source>
        <dbReference type="Proteomes" id="UP001304300"/>
    </source>
</evidence>
<feature type="domain" description="DinB-like" evidence="1">
    <location>
        <begin position="17"/>
        <end position="142"/>
    </location>
</feature>
<dbReference type="SUPFAM" id="SSF109854">
    <property type="entry name" value="DinB/YfiT-like putative metalloenzymes"/>
    <property type="match status" value="1"/>
</dbReference>
<accession>A0AAQ3L763</accession>
<dbReference type="RefSeq" id="WP_317832664.1">
    <property type="nucleotide sequence ID" value="NZ_CP136920.1"/>
</dbReference>
<gene>
    <name evidence="2" type="ORF">RZN69_18240</name>
</gene>
<dbReference type="AlphaFoldDB" id="A0AAQ3L763"/>
<dbReference type="KEGG" id="puo:RZN69_18240"/>
<dbReference type="EMBL" id="CP136920">
    <property type="protein sequence ID" value="WOO40565.1"/>
    <property type="molecule type" value="Genomic_DNA"/>
</dbReference>
<name>A0AAQ3L763_9BACT</name>
<dbReference type="Pfam" id="PF12867">
    <property type="entry name" value="DinB_2"/>
    <property type="match status" value="1"/>
</dbReference>